<dbReference type="Proteomes" id="UP000076154">
    <property type="component" value="Unassembled WGS sequence"/>
</dbReference>
<dbReference type="AlphaFoldDB" id="A0A369K148"/>
<proteinExistence type="predicted"/>
<name>A0A369K148_HYPMA</name>
<protein>
    <submittedName>
        <fullName evidence="1">Uncharacterized protein</fullName>
    </submittedName>
</protein>
<sequence length="199" mass="22070">MSPPLLIIPMLRTWPLRIHFVMRESVLTLTWTPRGPRGVVVDMPADFGMVPASSGSALFDSGRGRQCCTVDAAIGSGDSILSFSSLRWSEIPCCVLHAPQASSFSVVSATQYSWARKFHVSSIARVPVASDALNADDFILVSPLWLPNREWPSINLIRQLWRNKETNTPDVRYSSFIEGAWIVNEAKATIVSRNDLPDQ</sequence>
<keyword evidence="2" id="KW-1185">Reference proteome</keyword>
<evidence type="ECO:0000313" key="1">
    <source>
        <dbReference type="EMBL" id="RDB27220.1"/>
    </source>
</evidence>
<accession>A0A369K148</accession>
<organism evidence="1 2">
    <name type="scientific">Hypsizygus marmoreus</name>
    <name type="common">White beech mushroom</name>
    <name type="synonym">Agaricus marmoreus</name>
    <dbReference type="NCBI Taxonomy" id="39966"/>
    <lineage>
        <taxon>Eukaryota</taxon>
        <taxon>Fungi</taxon>
        <taxon>Dikarya</taxon>
        <taxon>Basidiomycota</taxon>
        <taxon>Agaricomycotina</taxon>
        <taxon>Agaricomycetes</taxon>
        <taxon>Agaricomycetidae</taxon>
        <taxon>Agaricales</taxon>
        <taxon>Tricholomatineae</taxon>
        <taxon>Lyophyllaceae</taxon>
        <taxon>Hypsizygus</taxon>
    </lineage>
</organism>
<gene>
    <name evidence="1" type="ORF">Hypma_004478</name>
</gene>
<dbReference type="InParanoid" id="A0A369K148"/>
<comment type="caution">
    <text evidence="1">The sequence shown here is derived from an EMBL/GenBank/DDBJ whole genome shotgun (WGS) entry which is preliminary data.</text>
</comment>
<evidence type="ECO:0000313" key="2">
    <source>
        <dbReference type="Proteomes" id="UP000076154"/>
    </source>
</evidence>
<dbReference type="EMBL" id="LUEZ02000017">
    <property type="protein sequence ID" value="RDB27220.1"/>
    <property type="molecule type" value="Genomic_DNA"/>
</dbReference>
<reference evidence="1" key="1">
    <citation type="submission" date="2018-04" db="EMBL/GenBank/DDBJ databases">
        <title>Whole genome sequencing of Hypsizygus marmoreus.</title>
        <authorList>
            <person name="Choi I.-G."/>
            <person name="Min B."/>
            <person name="Kim J.-G."/>
            <person name="Kim S."/>
            <person name="Oh Y.-L."/>
            <person name="Kong W.-S."/>
            <person name="Park H."/>
            <person name="Jeong J."/>
            <person name="Song E.-S."/>
        </authorList>
    </citation>
    <scope>NUCLEOTIDE SEQUENCE [LARGE SCALE GENOMIC DNA]</scope>
    <source>
        <strain evidence="1">51987-8</strain>
    </source>
</reference>